<comment type="caution">
    <text evidence="2">The sequence shown here is derived from an EMBL/GenBank/DDBJ whole genome shotgun (WGS) entry which is preliminary data.</text>
</comment>
<name>A0A7J7J6X2_BUGNE</name>
<protein>
    <submittedName>
        <fullName evidence="2">Trio</fullName>
    </submittedName>
</protein>
<dbReference type="CDD" id="cd00176">
    <property type="entry name" value="SPEC"/>
    <property type="match status" value="1"/>
</dbReference>
<dbReference type="SMART" id="SM00150">
    <property type="entry name" value="SPEC"/>
    <property type="match status" value="4"/>
</dbReference>
<dbReference type="EMBL" id="VXIV02002939">
    <property type="protein sequence ID" value="KAF6021902.1"/>
    <property type="molecule type" value="Genomic_DNA"/>
</dbReference>
<evidence type="ECO:0000313" key="3">
    <source>
        <dbReference type="Proteomes" id="UP000593567"/>
    </source>
</evidence>
<evidence type="ECO:0000256" key="1">
    <source>
        <dbReference type="ARBA" id="ARBA00022658"/>
    </source>
</evidence>
<evidence type="ECO:0000313" key="2">
    <source>
        <dbReference type="EMBL" id="KAF6021902.1"/>
    </source>
</evidence>
<reference evidence="2" key="1">
    <citation type="submission" date="2020-06" db="EMBL/GenBank/DDBJ databases">
        <title>Draft genome of Bugula neritina, a colonial animal packing powerful symbionts and potential medicines.</title>
        <authorList>
            <person name="Rayko M."/>
        </authorList>
    </citation>
    <scope>NUCLEOTIDE SEQUENCE [LARGE SCALE GENOMIC DNA]</scope>
    <source>
        <strain evidence="2">Kwan_BN1</strain>
    </source>
</reference>
<dbReference type="PANTHER" id="PTHR22826">
    <property type="entry name" value="RHO GUANINE EXCHANGE FACTOR-RELATED"/>
    <property type="match status" value="1"/>
</dbReference>
<sequence>MLSLDGLQKHVDPSQLVTDLNGKMQFDHLNWLTSRMMLEEFTDNAVGLLKEFDELMGSLRRSDVGGNISSAKTMLQYHSQLRENIQTSAVESLTQDAQAILKRLDQSRSINAASSSGDSEYSQATKHITTLLNRMHISRTNVQETWHQRKVQLDQCLQLQLFQRDVEQMLRWIAHEKEKFLMTYTDIGTSFHQAHELQSQHIEFATTCESVQVQVSEIKSTAHRLADAGHYAAANVKMQAQKLDLEWKAFYTAIEDRTNVINRSTSFHEKIEQYMLDVPNWLSEVKNQGVPDAIDELEEAVARFDDLHAAFHTFYNQVVSEGNGLLEILQTPVASSAYNSIISQADYRVGASHLINMIHETLEKNKTIEDCWVATKAQLNQKLGLRLFQKDVLQVLTWLDEHGNVFLDKNINVGRSLQKASSLQKAHEHFETIAENTITNAEKLLHAADELAQSGECNAEQINMEAGKLESKIREFLQRLEQRKNLLNLTVSFYTHTQELSEWFEELRAELLDGKLAEDVGEATLLVNQFHRQKEATTEAAVNTINEGESLLEQLGQVKMGSESATEDFAHIHDILENLNEARETLGELWNKRKIKLDLSLELQCLEEDASKVSICEWVYPFEYTLLI</sequence>
<dbReference type="GO" id="GO:0005085">
    <property type="term" value="F:guanyl-nucleotide exchange factor activity"/>
    <property type="evidence" value="ECO:0007669"/>
    <property type="project" value="UniProtKB-KW"/>
</dbReference>
<dbReference type="InterPro" id="IPR018159">
    <property type="entry name" value="Spectrin/alpha-actinin"/>
</dbReference>
<dbReference type="GO" id="GO:0019898">
    <property type="term" value="C:extrinsic component of membrane"/>
    <property type="evidence" value="ECO:0007669"/>
    <property type="project" value="TreeGrafter"/>
</dbReference>
<keyword evidence="3" id="KW-1185">Reference proteome</keyword>
<organism evidence="2 3">
    <name type="scientific">Bugula neritina</name>
    <name type="common">Brown bryozoan</name>
    <name type="synonym">Sertularia neritina</name>
    <dbReference type="NCBI Taxonomy" id="10212"/>
    <lineage>
        <taxon>Eukaryota</taxon>
        <taxon>Metazoa</taxon>
        <taxon>Spiralia</taxon>
        <taxon>Lophotrochozoa</taxon>
        <taxon>Bryozoa</taxon>
        <taxon>Gymnolaemata</taxon>
        <taxon>Cheilostomatida</taxon>
        <taxon>Flustrina</taxon>
        <taxon>Buguloidea</taxon>
        <taxon>Bugulidae</taxon>
        <taxon>Bugula</taxon>
    </lineage>
</organism>
<gene>
    <name evidence="2" type="ORF">EB796_019796</name>
</gene>
<keyword evidence="1" id="KW-0344">Guanine-nucleotide releasing factor</keyword>
<accession>A0A7J7J6X2</accession>
<dbReference type="OrthoDB" id="10256089at2759"/>
<dbReference type="GO" id="GO:0005737">
    <property type="term" value="C:cytoplasm"/>
    <property type="evidence" value="ECO:0007669"/>
    <property type="project" value="TreeGrafter"/>
</dbReference>
<dbReference type="InterPro" id="IPR051336">
    <property type="entry name" value="RhoGEF_Guanine_NuclExch_SF"/>
</dbReference>
<dbReference type="AlphaFoldDB" id="A0A7J7J6X2"/>
<proteinExistence type="predicted"/>
<dbReference type="SUPFAM" id="SSF46966">
    <property type="entry name" value="Spectrin repeat"/>
    <property type="match status" value="3"/>
</dbReference>
<dbReference type="PANTHER" id="PTHR22826:SF106">
    <property type="entry name" value="TRIO, ISOFORM A"/>
    <property type="match status" value="1"/>
</dbReference>
<dbReference type="InterPro" id="IPR002017">
    <property type="entry name" value="Spectrin_repeat"/>
</dbReference>
<dbReference type="Pfam" id="PF00435">
    <property type="entry name" value="Spectrin"/>
    <property type="match status" value="3"/>
</dbReference>
<dbReference type="Gene3D" id="1.20.58.60">
    <property type="match status" value="3"/>
</dbReference>
<dbReference type="Proteomes" id="UP000593567">
    <property type="component" value="Unassembled WGS sequence"/>
</dbReference>